<sequence length="68" mass="7950">MWLPYQFNIELVLMVTTLSKLLNDKDREIAKGFSISICKLQVHVEAYLVSNQMHNIVVFRMHMLVVSL</sequence>
<dbReference type="Proteomes" id="UP000006727">
    <property type="component" value="Chromosome 18"/>
</dbReference>
<reference evidence="1 3" key="1">
    <citation type="journal article" date="2008" name="Science">
        <title>The Physcomitrella genome reveals evolutionary insights into the conquest of land by plants.</title>
        <authorList>
            <person name="Rensing S."/>
            <person name="Lang D."/>
            <person name="Zimmer A."/>
            <person name="Terry A."/>
            <person name="Salamov A."/>
            <person name="Shapiro H."/>
            <person name="Nishiyama T."/>
            <person name="Perroud P.-F."/>
            <person name="Lindquist E."/>
            <person name="Kamisugi Y."/>
            <person name="Tanahashi T."/>
            <person name="Sakakibara K."/>
            <person name="Fujita T."/>
            <person name="Oishi K."/>
            <person name="Shin-I T."/>
            <person name="Kuroki Y."/>
            <person name="Toyoda A."/>
            <person name="Suzuki Y."/>
            <person name="Hashimoto A."/>
            <person name="Yamaguchi K."/>
            <person name="Sugano A."/>
            <person name="Kohara Y."/>
            <person name="Fujiyama A."/>
            <person name="Anterola A."/>
            <person name="Aoki S."/>
            <person name="Ashton N."/>
            <person name="Barbazuk W.B."/>
            <person name="Barker E."/>
            <person name="Bennetzen J."/>
            <person name="Bezanilla M."/>
            <person name="Blankenship R."/>
            <person name="Cho S.H."/>
            <person name="Dutcher S."/>
            <person name="Estelle M."/>
            <person name="Fawcett J.A."/>
            <person name="Gundlach H."/>
            <person name="Hanada K."/>
            <person name="Heyl A."/>
            <person name="Hicks K.A."/>
            <person name="Hugh J."/>
            <person name="Lohr M."/>
            <person name="Mayer K."/>
            <person name="Melkozernov A."/>
            <person name="Murata T."/>
            <person name="Nelson D."/>
            <person name="Pils B."/>
            <person name="Prigge M."/>
            <person name="Reiss B."/>
            <person name="Renner T."/>
            <person name="Rombauts S."/>
            <person name="Rushton P."/>
            <person name="Sanderfoot A."/>
            <person name="Schween G."/>
            <person name="Shiu S.-H."/>
            <person name="Stueber K."/>
            <person name="Theodoulou F.L."/>
            <person name="Tu H."/>
            <person name="Van de Peer Y."/>
            <person name="Verrier P.J."/>
            <person name="Waters E."/>
            <person name="Wood A."/>
            <person name="Yang L."/>
            <person name="Cove D."/>
            <person name="Cuming A."/>
            <person name="Hasebe M."/>
            <person name="Lucas S."/>
            <person name="Mishler D.B."/>
            <person name="Reski R."/>
            <person name="Grigoriev I."/>
            <person name="Quatrano R.S."/>
            <person name="Boore J.L."/>
        </authorList>
    </citation>
    <scope>NUCLEOTIDE SEQUENCE [LARGE SCALE GENOMIC DNA]</scope>
    <source>
        <strain evidence="2 3">cv. Gransden 2004</strain>
    </source>
</reference>
<dbReference type="InParanoid" id="A0A2K1J212"/>
<proteinExistence type="predicted"/>
<evidence type="ECO:0000313" key="1">
    <source>
        <dbReference type="EMBL" id="PNR35566.1"/>
    </source>
</evidence>
<evidence type="ECO:0000313" key="3">
    <source>
        <dbReference type="Proteomes" id="UP000006727"/>
    </source>
</evidence>
<dbReference type="AlphaFoldDB" id="A0A2K1J212"/>
<dbReference type="EnsemblPlants" id="Pp3c18_22275V3.1">
    <property type="protein sequence ID" value="PAC:32981789.CDS.1"/>
    <property type="gene ID" value="Pp3c18_22275"/>
</dbReference>
<organism evidence="1">
    <name type="scientific">Physcomitrium patens</name>
    <name type="common">Spreading-leaved earth moss</name>
    <name type="synonym">Physcomitrella patens</name>
    <dbReference type="NCBI Taxonomy" id="3218"/>
    <lineage>
        <taxon>Eukaryota</taxon>
        <taxon>Viridiplantae</taxon>
        <taxon>Streptophyta</taxon>
        <taxon>Embryophyta</taxon>
        <taxon>Bryophyta</taxon>
        <taxon>Bryophytina</taxon>
        <taxon>Bryopsida</taxon>
        <taxon>Funariidae</taxon>
        <taxon>Funariales</taxon>
        <taxon>Funariaceae</taxon>
        <taxon>Physcomitrium</taxon>
    </lineage>
</organism>
<name>A0A2K1J212_PHYPA</name>
<gene>
    <name evidence="1" type="ORF">PHYPA_023466</name>
</gene>
<dbReference type="Gramene" id="Pp3c18_22275V3.1">
    <property type="protein sequence ID" value="PAC:32981789.CDS.1"/>
    <property type="gene ID" value="Pp3c18_22275"/>
</dbReference>
<reference evidence="1 3" key="2">
    <citation type="journal article" date="2018" name="Plant J.">
        <title>The Physcomitrella patens chromosome-scale assembly reveals moss genome structure and evolution.</title>
        <authorList>
            <person name="Lang D."/>
            <person name="Ullrich K.K."/>
            <person name="Murat F."/>
            <person name="Fuchs J."/>
            <person name="Jenkins J."/>
            <person name="Haas F.B."/>
            <person name="Piednoel M."/>
            <person name="Gundlach H."/>
            <person name="Van Bel M."/>
            <person name="Meyberg R."/>
            <person name="Vives C."/>
            <person name="Morata J."/>
            <person name="Symeonidi A."/>
            <person name="Hiss M."/>
            <person name="Muchero W."/>
            <person name="Kamisugi Y."/>
            <person name="Saleh O."/>
            <person name="Blanc G."/>
            <person name="Decker E.L."/>
            <person name="van Gessel N."/>
            <person name="Grimwood J."/>
            <person name="Hayes R.D."/>
            <person name="Graham S.W."/>
            <person name="Gunter L.E."/>
            <person name="McDaniel S.F."/>
            <person name="Hoernstein S.N.W."/>
            <person name="Larsson A."/>
            <person name="Li F.W."/>
            <person name="Perroud P.F."/>
            <person name="Phillips J."/>
            <person name="Ranjan P."/>
            <person name="Rokshar D.S."/>
            <person name="Rothfels C.J."/>
            <person name="Schneider L."/>
            <person name="Shu S."/>
            <person name="Stevenson D.W."/>
            <person name="Thummler F."/>
            <person name="Tillich M."/>
            <person name="Villarreal Aguilar J.C."/>
            <person name="Widiez T."/>
            <person name="Wong G.K."/>
            <person name="Wymore A."/>
            <person name="Zhang Y."/>
            <person name="Zimmer A.D."/>
            <person name="Quatrano R.S."/>
            <person name="Mayer K.F.X."/>
            <person name="Goodstein D."/>
            <person name="Casacuberta J.M."/>
            <person name="Vandepoele K."/>
            <person name="Reski R."/>
            <person name="Cuming A.C."/>
            <person name="Tuskan G.A."/>
            <person name="Maumus F."/>
            <person name="Salse J."/>
            <person name="Schmutz J."/>
            <person name="Rensing S.A."/>
        </authorList>
    </citation>
    <scope>NUCLEOTIDE SEQUENCE [LARGE SCALE GENOMIC DNA]</scope>
    <source>
        <strain evidence="2 3">cv. Gransden 2004</strain>
    </source>
</reference>
<accession>A0A2K1J212</accession>
<reference evidence="2" key="3">
    <citation type="submission" date="2020-12" db="UniProtKB">
        <authorList>
            <consortium name="EnsemblPlants"/>
        </authorList>
    </citation>
    <scope>IDENTIFICATION</scope>
</reference>
<dbReference type="EMBL" id="ABEU02000018">
    <property type="protein sequence ID" value="PNR35566.1"/>
    <property type="molecule type" value="Genomic_DNA"/>
</dbReference>
<keyword evidence="3" id="KW-1185">Reference proteome</keyword>
<protein>
    <submittedName>
        <fullName evidence="1 2">Uncharacterized protein</fullName>
    </submittedName>
</protein>
<evidence type="ECO:0000313" key="2">
    <source>
        <dbReference type="EnsemblPlants" id="PAC:32981789.CDS.1"/>
    </source>
</evidence>